<evidence type="ECO:0000313" key="2">
    <source>
        <dbReference type="Proteomes" id="UP000649114"/>
    </source>
</evidence>
<gene>
    <name evidence="1" type="ORF">CNMCM8927_003605</name>
</gene>
<dbReference type="Proteomes" id="UP000649114">
    <property type="component" value="Unassembled WGS sequence"/>
</dbReference>
<evidence type="ECO:0000313" key="1">
    <source>
        <dbReference type="EMBL" id="KAF4200297.1"/>
    </source>
</evidence>
<organism evidence="1 2">
    <name type="scientific">Aspergillus lentulus</name>
    <dbReference type="NCBI Taxonomy" id="293939"/>
    <lineage>
        <taxon>Eukaryota</taxon>
        <taxon>Fungi</taxon>
        <taxon>Dikarya</taxon>
        <taxon>Ascomycota</taxon>
        <taxon>Pezizomycotina</taxon>
        <taxon>Eurotiomycetes</taxon>
        <taxon>Eurotiomycetidae</taxon>
        <taxon>Eurotiales</taxon>
        <taxon>Aspergillaceae</taxon>
        <taxon>Aspergillus</taxon>
        <taxon>Aspergillus subgen. Fumigati</taxon>
    </lineage>
</organism>
<dbReference type="EMBL" id="JAAAPU010000211">
    <property type="protein sequence ID" value="KAF4200297.1"/>
    <property type="molecule type" value="Genomic_DNA"/>
</dbReference>
<reference evidence="1" key="1">
    <citation type="journal article" date="2020" name="bioRxiv">
        <title>Genomic and phenotypic heterogeneity of clinical isolates of the human pathogens Aspergillus fumigatus, Aspergillus lentulus and Aspergillus fumigatiaffinis.</title>
        <authorList>
            <person name="dos Santos R.A.C."/>
            <person name="Steenwyk J.L."/>
            <person name="Rivero-Menendez O."/>
            <person name="Mead M.E."/>
            <person name="Silva L.P."/>
            <person name="Bastos R.W."/>
            <person name="Alastruey-Izquierdo A."/>
            <person name="Goldman G.H."/>
            <person name="Rokas A."/>
        </authorList>
    </citation>
    <scope>NUCLEOTIDE SEQUENCE</scope>
    <source>
        <strain evidence="1">CNM-CM8927</strain>
    </source>
</reference>
<accession>A0AAN5YFB5</accession>
<dbReference type="SUPFAM" id="SSF51445">
    <property type="entry name" value="(Trans)glycosidases"/>
    <property type="match status" value="1"/>
</dbReference>
<reference evidence="1" key="2">
    <citation type="submission" date="2020-04" db="EMBL/GenBank/DDBJ databases">
        <authorList>
            <person name="Santos R.A.C."/>
            <person name="Steenwyk J.L."/>
            <person name="Rivero-Menendez O."/>
            <person name="Mead M.E."/>
            <person name="Silva L.P."/>
            <person name="Bastos R.W."/>
            <person name="Alastruey-Izquierdo A."/>
            <person name="Goldman G.H."/>
            <person name="Rokas A."/>
        </authorList>
    </citation>
    <scope>NUCLEOTIDE SEQUENCE</scope>
    <source>
        <strain evidence="1">CNM-CM8927</strain>
    </source>
</reference>
<name>A0AAN5YFB5_ASPLE</name>
<comment type="caution">
    <text evidence="1">The sequence shown here is derived from an EMBL/GenBank/DDBJ whole genome shotgun (WGS) entry which is preliminary data.</text>
</comment>
<dbReference type="AlphaFoldDB" id="A0AAN5YFB5"/>
<sequence>MMHTVNLWLWPFCETDCISNCEGEAEFGEYAENPLAFCTFEREVFSSFVTSFVDIDIAWFVARNAALVALGTTFAGMAVKATTAEALPYPPSCFMSVGGWSLSDPGSSHTYWSDMAFTHHSRKTFANALLTMQKYGFDGVDLDCYWFLPTLQRSGMLEVGVGWVINEQAAEPIWDEEAAFNYLVWEEYPWVSFGNTKTFQQKINYANEVF</sequence>
<dbReference type="InterPro" id="IPR017853">
    <property type="entry name" value="GH"/>
</dbReference>
<protein>
    <submittedName>
        <fullName evidence="1">Uncharacterized protein</fullName>
    </submittedName>
</protein>
<dbReference type="Gene3D" id="3.20.20.80">
    <property type="entry name" value="Glycosidases"/>
    <property type="match status" value="1"/>
</dbReference>
<proteinExistence type="predicted"/>